<dbReference type="Proteomes" id="UP000324133">
    <property type="component" value="Unassembled WGS sequence"/>
</dbReference>
<evidence type="ECO:0000256" key="1">
    <source>
        <dbReference type="ARBA" id="ARBA00022729"/>
    </source>
</evidence>
<dbReference type="Gene3D" id="3.40.50.10390">
    <property type="entry name" value="Gingipain r, domain 1"/>
    <property type="match status" value="1"/>
</dbReference>
<dbReference type="OrthoDB" id="9809780at2"/>
<protein>
    <submittedName>
        <fullName evidence="3">Type IX secretion system sortase PorU</fullName>
    </submittedName>
</protein>
<gene>
    <name evidence="3" type="primary">porU</name>
    <name evidence="3" type="ORF">FOA19_16545</name>
</gene>
<comment type="caution">
    <text evidence="3">The sequence shown here is derived from an EMBL/GenBank/DDBJ whole genome shotgun (WGS) entry which is preliminary data.</text>
</comment>
<keyword evidence="1" id="KW-0732">Signal</keyword>
<dbReference type="Pfam" id="PF01364">
    <property type="entry name" value="Peptidase_C25"/>
    <property type="match status" value="1"/>
</dbReference>
<dbReference type="GO" id="GO:0006508">
    <property type="term" value="P:proteolysis"/>
    <property type="evidence" value="ECO:0007669"/>
    <property type="project" value="InterPro"/>
</dbReference>
<evidence type="ECO:0000313" key="3">
    <source>
        <dbReference type="EMBL" id="KAA3436020.1"/>
    </source>
</evidence>
<proteinExistence type="predicted"/>
<evidence type="ECO:0000313" key="4">
    <source>
        <dbReference type="Proteomes" id="UP000324133"/>
    </source>
</evidence>
<evidence type="ECO:0000259" key="2">
    <source>
        <dbReference type="Pfam" id="PF01364"/>
    </source>
</evidence>
<dbReference type="InterPro" id="IPR001769">
    <property type="entry name" value="Gingipain"/>
</dbReference>
<dbReference type="NCBIfam" id="NF033707">
    <property type="entry name" value="T9SS_sortase"/>
    <property type="match status" value="1"/>
</dbReference>
<organism evidence="3 4">
    <name type="scientific">Rufibacter hautae</name>
    <dbReference type="NCBI Taxonomy" id="2595005"/>
    <lineage>
        <taxon>Bacteria</taxon>
        <taxon>Pseudomonadati</taxon>
        <taxon>Bacteroidota</taxon>
        <taxon>Cytophagia</taxon>
        <taxon>Cytophagales</taxon>
        <taxon>Hymenobacteraceae</taxon>
        <taxon>Rufibacter</taxon>
    </lineage>
</organism>
<sequence>MREGLCCGVIILPAYMHLVRKLLFAAGFWMAAVSAWAQTQDTRTISWRTASAGPPPVGTTASAALPVFEEAAFLNREEIPFYLLSLPNARVTSFEFTSLEFGPLTEAESRAFSKKSLKTEIQTSISAGTANRVPHSVVSFQPFRLNPQTGAVEKLLKFSYRYTSSGNNLRKVPGQASVRRTYASRSVLASGDWFKIGVPATGMYKLDRAALQAMGVNLQNLNPRNLRLYGNGGGMLPQANAAPRPDDLVENAIHVEGEQDGSFDNNDFLLFYGQGPHTWSENLVNGQTPFVHNLNLYTDTTYYYLTVGSSAGLRISQQASVPGSFPEVNSYDEHWFHEVDLRNMVNSGREWYGEEFNSFSAQQNFAISASDLVPNSTVWLTSAVMANSPESSSFSVRLNNTGLGTHAIFGRGSFNYHPEGVNHVLYFSPPLSSLSYNNELNVAYTYQPGSSSSAAGYLNYFTLSALRQLKLYGNQTNFRSLASKQNPVTTFLVGGMTAADAQVWDVTDPLKPVKQALSMGNGTARFSANSPQLREYVAFQGSAFPTPNFLGKVANQNLHSLNLDGKVDLVIITPPGFTAQAQRLANHRRTQSGLQVDVIELPKIYEEFSSGKQDITALRDFLKMLYERSTKQGDDLLQVALLGDASFDPKRRIQQNTNFIPIYESRQSLDPITSYSSDDYIGFLDDEEGEWSEIDYSFAHLLDVGIGRLPVKTSAEADLMIDKIIRYESDQTLGNWRKRLIFLADDGDSNEHLNDADYLAEFVERNHPGYLPQKIYLDLYPQISVPNGQRSPETNQALRESIEKGALVTNYTGHGNAISLADEQILTINEIQTWKNANKLTFFLTATCEIGRYDDPRRNSGAETALFHPDGGAIGLLTTTRPVYSDGNRALNTNFFNFLFTPLSNGSLPTLGVLTNKTKNASLFGVNNRNFALLGDPAMRLAYPQLEVVLSKLNGKPFNAAASDTLQALSKVVLEGFIRNGQQQVATDFQGQVHITVYDKRATLTTLGDQNAKRQVMNRSNVLYDGLATVKNGTFEVSLVIPKDINYQFGEGSIHLYASSSSLDGLGATIVPVGGANSNVSADNTPPQLELFMNDESFVSGGITGKDATLLAHLFDENGINTAGAGIGHEITAIVDEKSSEPIILNEFYTADVDSYQSGKVRYSLKDVSVGPHTLSLKAWDTHNNSSTTKIEFIVASSEKLALDHVYNIPNPFLSKTTFHFDHNRPGEELDILIQVFTVSGKLVKSLHGFGDGNAHFSDLTWDGRDDSNDVLAKGVYIYKVNVRSRQDGASTSRFEKLVLLK</sequence>
<dbReference type="Gene3D" id="2.60.40.4070">
    <property type="match status" value="1"/>
</dbReference>
<dbReference type="InterPro" id="IPR029031">
    <property type="entry name" value="Gingipain_N_sf"/>
</dbReference>
<name>A0A5B6T937_9BACT</name>
<dbReference type="InterPro" id="IPR029030">
    <property type="entry name" value="Caspase-like_dom_sf"/>
</dbReference>
<dbReference type="Gene3D" id="3.40.50.1460">
    <property type="match status" value="1"/>
</dbReference>
<dbReference type="CDD" id="cd02258">
    <property type="entry name" value="Peptidase_C25_N"/>
    <property type="match status" value="1"/>
</dbReference>
<keyword evidence="4" id="KW-1185">Reference proteome</keyword>
<feature type="domain" description="Gingipain" evidence="2">
    <location>
        <begin position="570"/>
        <end position="941"/>
    </location>
</feature>
<dbReference type="EMBL" id="VKKY01000003">
    <property type="protein sequence ID" value="KAA3436020.1"/>
    <property type="molecule type" value="Genomic_DNA"/>
</dbReference>
<dbReference type="SUPFAM" id="SSF52129">
    <property type="entry name" value="Caspase-like"/>
    <property type="match status" value="1"/>
</dbReference>
<accession>A0A5B6T937</accession>
<reference evidence="3 4" key="1">
    <citation type="submission" date="2019-07" db="EMBL/GenBank/DDBJ databases">
        <title>Rufibacter sp. nov., isolated from lake sediment.</title>
        <authorList>
            <person name="Qu J.-H."/>
        </authorList>
    </citation>
    <scope>NUCLEOTIDE SEQUENCE [LARGE SCALE GENOMIC DNA]</scope>
    <source>
        <strain evidence="3 4">NBS58-1</strain>
    </source>
</reference>
<dbReference type="GO" id="GO:0008234">
    <property type="term" value="F:cysteine-type peptidase activity"/>
    <property type="evidence" value="ECO:0007669"/>
    <property type="project" value="InterPro"/>
</dbReference>